<dbReference type="Pfam" id="PF01113">
    <property type="entry name" value="DapB_N"/>
    <property type="match status" value="1"/>
</dbReference>
<dbReference type="InterPro" id="IPR022664">
    <property type="entry name" value="DapB_N_CS"/>
</dbReference>
<comment type="catalytic activity">
    <reaction evidence="11">
        <text>(S)-2,3,4,5-tetrahydrodipicolinate + NADP(+) + H2O = (2S,4S)-4-hydroxy-2,3,4,5-tetrahydrodipicolinate + NADPH + H(+)</text>
        <dbReference type="Rhea" id="RHEA:35331"/>
        <dbReference type="ChEBI" id="CHEBI:15377"/>
        <dbReference type="ChEBI" id="CHEBI:15378"/>
        <dbReference type="ChEBI" id="CHEBI:16845"/>
        <dbReference type="ChEBI" id="CHEBI:57783"/>
        <dbReference type="ChEBI" id="CHEBI:58349"/>
        <dbReference type="ChEBI" id="CHEBI:67139"/>
        <dbReference type="EC" id="1.17.1.8"/>
    </reaction>
</comment>
<comment type="similarity">
    <text evidence="1">Belongs to the DapB family.</text>
</comment>
<dbReference type="EC" id="1.17.1.8" evidence="10 13"/>
<feature type="region of interest" description="Disordered" evidence="14">
    <location>
        <begin position="144"/>
        <end position="166"/>
    </location>
</feature>
<keyword evidence="18" id="KW-1185">Reference proteome</keyword>
<evidence type="ECO:0000256" key="10">
    <source>
        <dbReference type="ARBA" id="ARBA00038983"/>
    </source>
</evidence>
<evidence type="ECO:0000313" key="18">
    <source>
        <dbReference type="Proteomes" id="UP000245514"/>
    </source>
</evidence>
<keyword evidence="7" id="KW-0520">NAD</keyword>
<dbReference type="Pfam" id="PF05173">
    <property type="entry name" value="DapB_C"/>
    <property type="match status" value="1"/>
</dbReference>
<protein>
    <recommendedName>
        <fullName evidence="10 13">4-hydroxy-tetrahydrodipicolinate reductase</fullName>
        <ecNumber evidence="10 13">1.17.1.8</ecNumber>
    </recommendedName>
</protein>
<evidence type="ECO:0000313" key="17">
    <source>
        <dbReference type="EMBL" id="PWI27658.1"/>
    </source>
</evidence>
<sequence>MGSQAVSAVGNAEDMEVVAQIGRGDSLEAMVDAGATHMVDLSVPSATADNVAFAIEHGIHAVVGATGWDEERLASVREQLEAKPDVGVLIAPNFALGAVLAAQFAAQAAPYFESVEVIEMHHPDKVDAPSGTADRTARMIAEARAEAGTAPSPDATETDPDGSRGAVIDGVNVHAVRLRGLVAHQEVLLGSVGEMLTIRHDSFDRVSFMSGVLLGLRTVAQRPGLTHGLEGYLDLGA</sequence>
<dbReference type="EMBL" id="QFWG01000007">
    <property type="protein sequence ID" value="PWI27658.1"/>
    <property type="molecule type" value="Genomic_DNA"/>
</dbReference>
<evidence type="ECO:0000256" key="13">
    <source>
        <dbReference type="NCBIfam" id="TIGR00036"/>
    </source>
</evidence>
<keyword evidence="8" id="KW-0457">Lysine biosynthesis</keyword>
<dbReference type="InterPro" id="IPR000846">
    <property type="entry name" value="DapB_N"/>
</dbReference>
<evidence type="ECO:0000259" key="16">
    <source>
        <dbReference type="Pfam" id="PF05173"/>
    </source>
</evidence>
<feature type="domain" description="Dihydrodipicolinate reductase N-terminal" evidence="15">
    <location>
        <begin position="1"/>
        <end position="94"/>
    </location>
</feature>
<evidence type="ECO:0000256" key="9">
    <source>
        <dbReference type="ARBA" id="ARBA00037922"/>
    </source>
</evidence>
<keyword evidence="6" id="KW-0560">Oxidoreductase</keyword>
<name>A0ABX5L597_9MICC</name>
<comment type="catalytic activity">
    <reaction evidence="12">
        <text>(S)-2,3,4,5-tetrahydrodipicolinate + NAD(+) + H2O = (2S,4S)-4-hydroxy-2,3,4,5-tetrahydrodipicolinate + NADH + H(+)</text>
        <dbReference type="Rhea" id="RHEA:35323"/>
        <dbReference type="ChEBI" id="CHEBI:15377"/>
        <dbReference type="ChEBI" id="CHEBI:15378"/>
        <dbReference type="ChEBI" id="CHEBI:16845"/>
        <dbReference type="ChEBI" id="CHEBI:57540"/>
        <dbReference type="ChEBI" id="CHEBI:57945"/>
        <dbReference type="ChEBI" id="CHEBI:67139"/>
        <dbReference type="EC" id="1.17.1.8"/>
    </reaction>
</comment>
<comment type="caution">
    <text evidence="17">The sequence shown here is derived from an EMBL/GenBank/DDBJ whole genome shotgun (WGS) entry which is preliminary data.</text>
</comment>
<evidence type="ECO:0000256" key="1">
    <source>
        <dbReference type="ARBA" id="ARBA00006642"/>
    </source>
</evidence>
<dbReference type="SUPFAM" id="SSF55347">
    <property type="entry name" value="Glyceraldehyde-3-phosphate dehydrogenase-like, C-terminal domain"/>
    <property type="match status" value="1"/>
</dbReference>
<dbReference type="PANTHER" id="PTHR20836">
    <property type="entry name" value="DIHYDRODIPICOLINATE REDUCTASE"/>
    <property type="match status" value="1"/>
</dbReference>
<dbReference type="Proteomes" id="UP000245514">
    <property type="component" value="Unassembled WGS sequence"/>
</dbReference>
<dbReference type="PROSITE" id="PS01298">
    <property type="entry name" value="DAPB"/>
    <property type="match status" value="1"/>
</dbReference>
<dbReference type="Gene3D" id="3.30.360.10">
    <property type="entry name" value="Dihydrodipicolinate Reductase, domain 2"/>
    <property type="match status" value="1"/>
</dbReference>
<comment type="pathway">
    <text evidence="9">Amino-acid biosynthesis; L-lysine biosynthesis via DAP pathway; (S)-tetrahydrodipicolinate from L-aspartate: step 4/4.</text>
</comment>
<evidence type="ECO:0000256" key="5">
    <source>
        <dbReference type="ARBA" id="ARBA00022915"/>
    </source>
</evidence>
<dbReference type="NCBIfam" id="TIGR00036">
    <property type="entry name" value="dapB"/>
    <property type="match status" value="1"/>
</dbReference>
<dbReference type="SUPFAM" id="SSF51735">
    <property type="entry name" value="NAD(P)-binding Rossmann-fold domains"/>
    <property type="match status" value="1"/>
</dbReference>
<evidence type="ECO:0000256" key="6">
    <source>
        <dbReference type="ARBA" id="ARBA00023002"/>
    </source>
</evidence>
<evidence type="ECO:0000259" key="15">
    <source>
        <dbReference type="Pfam" id="PF01113"/>
    </source>
</evidence>
<keyword evidence="2" id="KW-0963">Cytoplasm</keyword>
<evidence type="ECO:0000256" key="3">
    <source>
        <dbReference type="ARBA" id="ARBA00022605"/>
    </source>
</evidence>
<gene>
    <name evidence="17" type="ORF">CAY35_06205</name>
</gene>
<dbReference type="Gene3D" id="3.40.50.720">
    <property type="entry name" value="NAD(P)-binding Rossmann-like Domain"/>
    <property type="match status" value="1"/>
</dbReference>
<dbReference type="InterPro" id="IPR036291">
    <property type="entry name" value="NAD(P)-bd_dom_sf"/>
</dbReference>
<dbReference type="PIRSF" id="PIRSF000161">
    <property type="entry name" value="DHPR"/>
    <property type="match status" value="1"/>
</dbReference>
<dbReference type="InterPro" id="IPR023940">
    <property type="entry name" value="DHDPR_bac"/>
</dbReference>
<accession>A0ABX5L597</accession>
<evidence type="ECO:0000256" key="14">
    <source>
        <dbReference type="SAM" id="MobiDB-lite"/>
    </source>
</evidence>
<dbReference type="InterPro" id="IPR022663">
    <property type="entry name" value="DapB_C"/>
</dbReference>
<dbReference type="CDD" id="cd02274">
    <property type="entry name" value="DHDPR_N"/>
    <property type="match status" value="1"/>
</dbReference>
<evidence type="ECO:0000256" key="4">
    <source>
        <dbReference type="ARBA" id="ARBA00022857"/>
    </source>
</evidence>
<feature type="domain" description="Dihydrodipicolinate reductase C-terminal" evidence="16">
    <location>
        <begin position="97"/>
        <end position="227"/>
    </location>
</feature>
<proteinExistence type="inferred from homology"/>
<dbReference type="PANTHER" id="PTHR20836:SF0">
    <property type="entry name" value="4-HYDROXY-TETRAHYDRODIPICOLINATE REDUCTASE 1, CHLOROPLASTIC-RELATED"/>
    <property type="match status" value="1"/>
</dbReference>
<evidence type="ECO:0000256" key="8">
    <source>
        <dbReference type="ARBA" id="ARBA00023154"/>
    </source>
</evidence>
<keyword evidence="5" id="KW-0220">Diaminopimelate biosynthesis</keyword>
<evidence type="ECO:0000256" key="7">
    <source>
        <dbReference type="ARBA" id="ARBA00023027"/>
    </source>
</evidence>
<evidence type="ECO:0000256" key="11">
    <source>
        <dbReference type="ARBA" id="ARBA00049080"/>
    </source>
</evidence>
<reference evidence="17 18" key="1">
    <citation type="submission" date="2018-05" db="EMBL/GenBank/DDBJ databases">
        <title>Draft Genome Sequence of Arthrobacter cumminsii IME1328, Isolated from a Patient Who Suffered from Foot Ulcers in China.</title>
        <authorList>
            <person name="Li M."/>
            <person name="Jiang Z."/>
            <person name="Sun Q."/>
            <person name="Tong Y."/>
        </authorList>
    </citation>
    <scope>NUCLEOTIDE SEQUENCE [LARGE SCALE GENOMIC DNA]</scope>
    <source>
        <strain evidence="17 18">IME1328</strain>
    </source>
</reference>
<keyword evidence="4" id="KW-0521">NADP</keyword>
<organism evidence="17 18">
    <name type="scientific">Pseudoglutamicibacter cumminsii</name>
    <dbReference type="NCBI Taxonomy" id="156979"/>
    <lineage>
        <taxon>Bacteria</taxon>
        <taxon>Bacillati</taxon>
        <taxon>Actinomycetota</taxon>
        <taxon>Actinomycetes</taxon>
        <taxon>Micrococcales</taxon>
        <taxon>Micrococcaceae</taxon>
        <taxon>Pseudoglutamicibacter</taxon>
    </lineage>
</organism>
<keyword evidence="3" id="KW-0028">Amino-acid biosynthesis</keyword>
<evidence type="ECO:0000256" key="2">
    <source>
        <dbReference type="ARBA" id="ARBA00022490"/>
    </source>
</evidence>
<evidence type="ECO:0000256" key="12">
    <source>
        <dbReference type="ARBA" id="ARBA00049396"/>
    </source>
</evidence>